<name>A0A392RKN2_9FABA</name>
<protein>
    <submittedName>
        <fullName evidence="1">Uncharacterized protein</fullName>
    </submittedName>
</protein>
<dbReference type="AlphaFoldDB" id="A0A392RKN2"/>
<comment type="caution">
    <text evidence="1">The sequence shown here is derived from an EMBL/GenBank/DDBJ whole genome shotgun (WGS) entry which is preliminary data.</text>
</comment>
<evidence type="ECO:0000313" key="1">
    <source>
        <dbReference type="EMBL" id="MCI36827.1"/>
    </source>
</evidence>
<evidence type="ECO:0000313" key="2">
    <source>
        <dbReference type="Proteomes" id="UP000265520"/>
    </source>
</evidence>
<accession>A0A392RKN2</accession>
<sequence length="44" mass="4997">MLTHHPLLGLAGGEDMIPILYNQVKTALPPEPNEMFDTDEDYIR</sequence>
<proteinExistence type="predicted"/>
<reference evidence="1 2" key="1">
    <citation type="journal article" date="2018" name="Front. Plant Sci.">
        <title>Red Clover (Trifolium pratense) and Zigzag Clover (T. medium) - A Picture of Genomic Similarities and Differences.</title>
        <authorList>
            <person name="Dluhosova J."/>
            <person name="Istvanek J."/>
            <person name="Nedelnik J."/>
            <person name="Repkova J."/>
        </authorList>
    </citation>
    <scope>NUCLEOTIDE SEQUENCE [LARGE SCALE GENOMIC DNA]</scope>
    <source>
        <strain evidence="2">cv. 10/8</strain>
        <tissue evidence="1">Leaf</tissue>
    </source>
</reference>
<dbReference type="Proteomes" id="UP000265520">
    <property type="component" value="Unassembled WGS sequence"/>
</dbReference>
<keyword evidence="2" id="KW-1185">Reference proteome</keyword>
<dbReference type="EMBL" id="LXQA010237811">
    <property type="protein sequence ID" value="MCI36827.1"/>
    <property type="molecule type" value="Genomic_DNA"/>
</dbReference>
<feature type="non-terminal residue" evidence="1">
    <location>
        <position position="44"/>
    </location>
</feature>
<organism evidence="1 2">
    <name type="scientific">Trifolium medium</name>
    <dbReference type="NCBI Taxonomy" id="97028"/>
    <lineage>
        <taxon>Eukaryota</taxon>
        <taxon>Viridiplantae</taxon>
        <taxon>Streptophyta</taxon>
        <taxon>Embryophyta</taxon>
        <taxon>Tracheophyta</taxon>
        <taxon>Spermatophyta</taxon>
        <taxon>Magnoliopsida</taxon>
        <taxon>eudicotyledons</taxon>
        <taxon>Gunneridae</taxon>
        <taxon>Pentapetalae</taxon>
        <taxon>rosids</taxon>
        <taxon>fabids</taxon>
        <taxon>Fabales</taxon>
        <taxon>Fabaceae</taxon>
        <taxon>Papilionoideae</taxon>
        <taxon>50 kb inversion clade</taxon>
        <taxon>NPAAA clade</taxon>
        <taxon>Hologalegina</taxon>
        <taxon>IRL clade</taxon>
        <taxon>Trifolieae</taxon>
        <taxon>Trifolium</taxon>
    </lineage>
</organism>